<organism evidence="2 3">
    <name type="scientific">Stephania yunnanensis</name>
    <dbReference type="NCBI Taxonomy" id="152371"/>
    <lineage>
        <taxon>Eukaryota</taxon>
        <taxon>Viridiplantae</taxon>
        <taxon>Streptophyta</taxon>
        <taxon>Embryophyta</taxon>
        <taxon>Tracheophyta</taxon>
        <taxon>Spermatophyta</taxon>
        <taxon>Magnoliopsida</taxon>
        <taxon>Ranunculales</taxon>
        <taxon>Menispermaceae</taxon>
        <taxon>Menispermoideae</taxon>
        <taxon>Cissampelideae</taxon>
        <taxon>Stephania</taxon>
    </lineage>
</organism>
<evidence type="ECO:0000313" key="2">
    <source>
        <dbReference type="EMBL" id="KAK9121324.1"/>
    </source>
</evidence>
<keyword evidence="1" id="KW-1133">Transmembrane helix</keyword>
<keyword evidence="1" id="KW-0472">Membrane</keyword>
<comment type="caution">
    <text evidence="2">The sequence shown here is derived from an EMBL/GenBank/DDBJ whole genome shotgun (WGS) entry which is preliminary data.</text>
</comment>
<gene>
    <name evidence="2" type="ORF">Syun_018941</name>
</gene>
<dbReference type="AlphaFoldDB" id="A0AAP0ITB8"/>
<feature type="transmembrane region" description="Helical" evidence="1">
    <location>
        <begin position="6"/>
        <end position="30"/>
    </location>
</feature>
<name>A0AAP0ITB8_9MAGN</name>
<reference evidence="2 3" key="1">
    <citation type="submission" date="2024-01" db="EMBL/GenBank/DDBJ databases">
        <title>Genome assemblies of Stephania.</title>
        <authorList>
            <person name="Yang L."/>
        </authorList>
    </citation>
    <scope>NUCLEOTIDE SEQUENCE [LARGE SCALE GENOMIC DNA]</scope>
    <source>
        <strain evidence="2">YNDBR</strain>
        <tissue evidence="2">Leaf</tissue>
    </source>
</reference>
<accession>A0AAP0ITB8</accession>
<evidence type="ECO:0000313" key="3">
    <source>
        <dbReference type="Proteomes" id="UP001420932"/>
    </source>
</evidence>
<dbReference type="EMBL" id="JBBNAF010000008">
    <property type="protein sequence ID" value="KAK9121324.1"/>
    <property type="molecule type" value="Genomic_DNA"/>
</dbReference>
<evidence type="ECO:0000256" key="1">
    <source>
        <dbReference type="SAM" id="Phobius"/>
    </source>
</evidence>
<keyword evidence="3" id="KW-1185">Reference proteome</keyword>
<sequence>MSICGLFSYLHVCVGWPFLELLFFGVDFVCLNGEKYLSIKTTLIACYLLLLVCS</sequence>
<proteinExistence type="predicted"/>
<protein>
    <submittedName>
        <fullName evidence="2">Uncharacterized protein</fullName>
    </submittedName>
</protein>
<dbReference type="Proteomes" id="UP001420932">
    <property type="component" value="Unassembled WGS sequence"/>
</dbReference>
<keyword evidence="1" id="KW-0812">Transmembrane</keyword>